<dbReference type="PANTHER" id="PTHR35895">
    <property type="entry name" value="CHROMOSOME 16, WHOLE GENOME SHOTGUN SEQUENCE"/>
    <property type="match status" value="1"/>
</dbReference>
<name>A0A815F0S3_9BILA</name>
<dbReference type="InterPro" id="IPR046368">
    <property type="entry name" value="Tag1"/>
</dbReference>
<protein>
    <submittedName>
        <fullName evidence="3">Uncharacterized protein</fullName>
    </submittedName>
</protein>
<keyword evidence="6" id="KW-1185">Reference proteome</keyword>
<accession>A0A815F0S3</accession>
<evidence type="ECO:0000256" key="1">
    <source>
        <dbReference type="SAM" id="MobiDB-lite"/>
    </source>
</evidence>
<reference evidence="3" key="1">
    <citation type="submission" date="2021-02" db="EMBL/GenBank/DDBJ databases">
        <authorList>
            <person name="Nowell W R."/>
        </authorList>
    </citation>
    <scope>NUCLEOTIDE SEQUENCE</scope>
</reference>
<sequence>MKGKVSPSPNPSVVFVKSSKTTSNATKDADTDNTEDYVKSVLNTPSPDKNKKSSSKTITICTMCGRYKGYQMNRKLFIILCIATILLAILIGIIIVFYAIVPAIVRSTIEKAELSFRSVNIEDIENDRFRLRAQLELSRTGSIPATIRPPLIINVDNVGTVRNDQPIVIDGDPDRSTLVPIDSPFIISDLQAFHKFSRSLIFEEHVIWYLTSKVSVQPISGAMPVYSNIPFNKQVKLNALNSLQNVSIRSVSLLRSDKTRIVADIIIEIPNPSIFSIELGKLKFSLRYNDLSIGFMESIDSNTTLRPGINAISFSGELQSKSSEYEIGLSKVIQNFLTGKTSKVETIAGSDATSYSLLAVGMEGLALSVQMPPFAEQLIPTLIFNSMSLIPSTNDKTVTLSASITIKVNSPLGSQSPLDINSMNMNVYLLYENNSVGMLNVSQVPVKLIDETTSTYETEFNDEYLILSNTGKTYEEFAQNFIKANDINRINFRIVGIASINGSFALGQLNVDGIVVNNDISLIGLAGLNNVRVHSISVNGEVDNALQLSINVTIGNPGVTDIKLENFTLSMADSDSNTVLGRVPIDVLSLQPGNNDMTLNGLLAPLNEDHLPIVETKLIQRVEVLSFGIEFDSINVNKVYITGQLLVLFELPSNVHMTFKAFTTSINFVMRSDNGPNLGQMTLHDIPVEHNQVTNELLMKFNKQELVILNERAFQEFAANLVLTTNVSVTIEGLAEALAEIIIGNISLSNISVSDTLHLAGYDQFVIIDPFYLEIQNNSTILNAEGTFGITPQNFAIAEQFVSRMVSGEDNEVELHGILPNNSIGTSIPLLSMAISDLRIRTYVPGLYGEKALVRQILLEKILLADVASILISKKLRSRIRLKNPFHAPLTITGMNVRVDFSSVIDPSKEIGTVTYNSNIFIGSVEEIITPEIEVRTTAGLFTLSSVLGSLKNETLRLSLSGSISVTIDNQLNLSQLPIRLPNILAKEEASIRNHSYYESTYNCTSISSNSNVCLQYTYVTIKREAKCFPDGSIVITKNGLMKSLSNIKIGERVLVINNRNKLIYESIEGLGVDMSRPATSAYLFMHVS</sequence>
<keyword evidence="2" id="KW-0812">Transmembrane</keyword>
<feature type="region of interest" description="Disordered" evidence="1">
    <location>
        <begin position="1"/>
        <end position="54"/>
    </location>
</feature>
<feature type="compositionally biased region" description="Low complexity" evidence="1">
    <location>
        <begin position="1"/>
        <end position="23"/>
    </location>
</feature>
<dbReference type="Pfam" id="PF12505">
    <property type="entry name" value="DUF3712"/>
    <property type="match status" value="2"/>
</dbReference>
<evidence type="ECO:0000313" key="5">
    <source>
        <dbReference type="Proteomes" id="UP000663854"/>
    </source>
</evidence>
<organism evidence="3 5">
    <name type="scientific">Rotaria sordida</name>
    <dbReference type="NCBI Taxonomy" id="392033"/>
    <lineage>
        <taxon>Eukaryota</taxon>
        <taxon>Metazoa</taxon>
        <taxon>Spiralia</taxon>
        <taxon>Gnathifera</taxon>
        <taxon>Rotifera</taxon>
        <taxon>Eurotatoria</taxon>
        <taxon>Bdelloidea</taxon>
        <taxon>Philodinida</taxon>
        <taxon>Philodinidae</taxon>
        <taxon>Rotaria</taxon>
    </lineage>
</organism>
<proteinExistence type="predicted"/>
<evidence type="ECO:0000313" key="3">
    <source>
        <dbReference type="EMBL" id="CAF1313230.1"/>
    </source>
</evidence>
<evidence type="ECO:0000256" key="2">
    <source>
        <dbReference type="SAM" id="Phobius"/>
    </source>
</evidence>
<dbReference type="InterPro" id="IPR022185">
    <property type="entry name" value="DUF3712"/>
</dbReference>
<dbReference type="InterPro" id="IPR036844">
    <property type="entry name" value="Hint_dom_sf"/>
</dbReference>
<dbReference type="GO" id="GO:0016020">
    <property type="term" value="C:membrane"/>
    <property type="evidence" value="ECO:0007669"/>
    <property type="project" value="TreeGrafter"/>
</dbReference>
<gene>
    <name evidence="4" type="ORF">JXQ802_LOCUS46286</name>
    <name evidence="3" type="ORF">PYM288_LOCUS30524</name>
</gene>
<dbReference type="Gene3D" id="2.170.16.10">
    <property type="entry name" value="Hedgehog/Intein (Hint) domain"/>
    <property type="match status" value="1"/>
</dbReference>
<feature type="transmembrane region" description="Helical" evidence="2">
    <location>
        <begin position="76"/>
        <end position="101"/>
    </location>
</feature>
<dbReference type="EMBL" id="CAJNOH010002854">
    <property type="protein sequence ID" value="CAF1313230.1"/>
    <property type="molecule type" value="Genomic_DNA"/>
</dbReference>
<dbReference type="AlphaFoldDB" id="A0A815F0S3"/>
<evidence type="ECO:0000313" key="4">
    <source>
        <dbReference type="EMBL" id="CAF1581663.1"/>
    </source>
</evidence>
<dbReference type="Proteomes" id="UP000663854">
    <property type="component" value="Unassembled WGS sequence"/>
</dbReference>
<dbReference type="Proteomes" id="UP000663870">
    <property type="component" value="Unassembled WGS sequence"/>
</dbReference>
<dbReference type="SUPFAM" id="SSF51294">
    <property type="entry name" value="Hedgehog/intein (Hint) domain"/>
    <property type="match status" value="1"/>
</dbReference>
<evidence type="ECO:0000313" key="6">
    <source>
        <dbReference type="Proteomes" id="UP000663870"/>
    </source>
</evidence>
<keyword evidence="2" id="KW-0472">Membrane</keyword>
<dbReference type="PANTHER" id="PTHR35895:SF1">
    <property type="entry name" value="LIPID-BINDING SERUM GLYCOPROTEIN C-TERMINAL DOMAIN-CONTAINING PROTEIN"/>
    <property type="match status" value="1"/>
</dbReference>
<comment type="caution">
    <text evidence="3">The sequence shown here is derived from an EMBL/GenBank/DDBJ whole genome shotgun (WGS) entry which is preliminary data.</text>
</comment>
<dbReference type="EMBL" id="CAJNOL010004129">
    <property type="protein sequence ID" value="CAF1581663.1"/>
    <property type="molecule type" value="Genomic_DNA"/>
</dbReference>
<keyword evidence="2" id="KW-1133">Transmembrane helix</keyword>